<feature type="compositionally biased region" description="Gly residues" evidence="1">
    <location>
        <begin position="257"/>
        <end position="278"/>
    </location>
</feature>
<accession>A0A9X0A207</accession>
<keyword evidence="2" id="KW-0732">Signal</keyword>
<reference evidence="3" key="1">
    <citation type="submission" date="2023-01" db="EMBL/GenBank/DDBJ databases">
        <title>Genome assembly of the deep-sea coral Lophelia pertusa.</title>
        <authorList>
            <person name="Herrera S."/>
            <person name="Cordes E."/>
        </authorList>
    </citation>
    <scope>NUCLEOTIDE SEQUENCE</scope>
    <source>
        <strain evidence="3">USNM1676648</strain>
        <tissue evidence="3">Polyp</tissue>
    </source>
</reference>
<keyword evidence="4" id="KW-1185">Reference proteome</keyword>
<feature type="chain" id="PRO_5040718069" evidence="2">
    <location>
        <begin position="26"/>
        <end position="1054"/>
    </location>
</feature>
<evidence type="ECO:0000256" key="2">
    <source>
        <dbReference type="SAM" id="SignalP"/>
    </source>
</evidence>
<comment type="caution">
    <text evidence="3">The sequence shown here is derived from an EMBL/GenBank/DDBJ whole genome shotgun (WGS) entry which is preliminary data.</text>
</comment>
<feature type="compositionally biased region" description="Gly residues" evidence="1">
    <location>
        <begin position="211"/>
        <end position="221"/>
    </location>
</feature>
<evidence type="ECO:0000313" key="3">
    <source>
        <dbReference type="EMBL" id="KAJ7392017.1"/>
    </source>
</evidence>
<evidence type="ECO:0000256" key="1">
    <source>
        <dbReference type="SAM" id="MobiDB-lite"/>
    </source>
</evidence>
<feature type="signal peptide" evidence="2">
    <location>
        <begin position="1"/>
        <end position="25"/>
    </location>
</feature>
<evidence type="ECO:0000313" key="4">
    <source>
        <dbReference type="Proteomes" id="UP001163046"/>
    </source>
</evidence>
<dbReference type="Proteomes" id="UP001163046">
    <property type="component" value="Unassembled WGS sequence"/>
</dbReference>
<protein>
    <submittedName>
        <fullName evidence="3">Uncharacterized protein</fullName>
    </submittedName>
</protein>
<organism evidence="3 4">
    <name type="scientific">Desmophyllum pertusum</name>
    <dbReference type="NCBI Taxonomy" id="174260"/>
    <lineage>
        <taxon>Eukaryota</taxon>
        <taxon>Metazoa</taxon>
        <taxon>Cnidaria</taxon>
        <taxon>Anthozoa</taxon>
        <taxon>Hexacorallia</taxon>
        <taxon>Scleractinia</taxon>
        <taxon>Caryophylliina</taxon>
        <taxon>Caryophylliidae</taxon>
        <taxon>Desmophyllum</taxon>
    </lineage>
</organism>
<gene>
    <name evidence="3" type="ORF">OS493_014953</name>
</gene>
<sequence length="1054" mass="115811">MYLITVICVVFIALSFQLGVVEVEAKKHTKGNKSVTSKSRSSTLSDANVAVSNGCATTRLGTTSYSGNPTIPNRNWLDSTQVVRIQEGHYRVLGRTIYMDFLKQALQDEGIDLSATTEDEPPSVSVEVQADTVYLQGPIHLFGLRILKIFTRLIIGATGSELDISAPSWSKVYPNPTARSSGEDGEPGMNGPRVEIYGDVLHGTFTIVTNGGDGLRGQDGGDGLDEPNSSARELDKVGTDCTKQSPSNCISVSGTKGVKGGTGENGGNAGRPGNGGEPGTLKVLVSEVDGNVELRACGGNGATAARNGRGGQGGIGSLGGHGRVCRSNIWDPAIRLRQCQDNGQGSRAATGPRGNAGTSGNTPNTPGELGAIDDTYVQSRPLDEPSKQAFPVKLLQVMKRHAEDLLWAKNYDEGRRVLRFVTLITADRDDAADIYKEAKRRLGFLGKAGYDLFGNNELYAPRIKWELLKGIVQDMRIAATSYETSFNSIGAMIANDENFQQAASQVSETTRVQVETEKERLIEARRVAVTEKELYARTIKELENGMDNVVTHIEAVLAEAVQSARFNADDFMAVLQGVVGFASAIATSNPLAFISSGVTLAQDLSGKMCPVGSLQDILDKLEKWLTFGDSYTPLEDSSDLDFDQVDVESVPEVMQANLEKNKVELAAQLVCLLDIASREQDVARLKQLIEQFFSYGAARIDLIGKCMDLDNEIGGYNFDIPLLEESEQSLLAVSGQAGTTLTEEMQVNFMDNLLSVYREMETSFMKYVYELFKGLKFRTVWDILDPLEGFQRGMLIGGQLNGVIQLTKVLRNIQRLEVKAIKCYTNNIYTTGVQRWSFDDQSHPSIFRDLVSMGNTTFSIDSTSSCTSCYNVRLLKLYVELSGSEQPNSIPDTIYLQIRHLSESFFRAGNGQFQKYRQPLGNSRTINFRRYAIIDETRCREEEINGNLNSLFCMKENDDRWQPMCSHPLSGATCASKQAASEECRSPFGTYEFAVPVDENLDCNNAGFNNKNCRDLDLTRFNTMNVWAQFFYWSEVYPTGPDDRNCLSPLPALM</sequence>
<feature type="compositionally biased region" description="Polar residues" evidence="1">
    <location>
        <begin position="241"/>
        <end position="250"/>
    </location>
</feature>
<feature type="region of interest" description="Disordered" evidence="1">
    <location>
        <begin position="211"/>
        <end position="281"/>
    </location>
</feature>
<dbReference type="OrthoDB" id="5974848at2759"/>
<feature type="region of interest" description="Disordered" evidence="1">
    <location>
        <begin position="339"/>
        <end position="372"/>
    </location>
</feature>
<dbReference type="AlphaFoldDB" id="A0A9X0A207"/>
<feature type="compositionally biased region" description="Polar residues" evidence="1">
    <location>
        <begin position="356"/>
        <end position="365"/>
    </location>
</feature>
<name>A0A9X0A207_9CNID</name>
<proteinExistence type="predicted"/>
<dbReference type="EMBL" id="MU825403">
    <property type="protein sequence ID" value="KAJ7392017.1"/>
    <property type="molecule type" value="Genomic_DNA"/>
</dbReference>